<organism evidence="10 11">
    <name type="scientific">Carboxylicivirga mesophila</name>
    <dbReference type="NCBI Taxonomy" id="1166478"/>
    <lineage>
        <taxon>Bacteria</taxon>
        <taxon>Pseudomonadati</taxon>
        <taxon>Bacteroidota</taxon>
        <taxon>Bacteroidia</taxon>
        <taxon>Marinilabiliales</taxon>
        <taxon>Marinilabiliaceae</taxon>
        <taxon>Carboxylicivirga</taxon>
    </lineage>
</organism>
<dbReference type="CDD" id="cd01335">
    <property type="entry name" value="Radical_SAM"/>
    <property type="match status" value="1"/>
</dbReference>
<evidence type="ECO:0000259" key="8">
    <source>
        <dbReference type="PROSITE" id="PS51332"/>
    </source>
</evidence>
<dbReference type="PROSITE" id="PS51918">
    <property type="entry name" value="RADICAL_SAM"/>
    <property type="match status" value="1"/>
</dbReference>
<feature type="domain" description="B12-binding" evidence="8">
    <location>
        <begin position="1"/>
        <end position="129"/>
    </location>
</feature>
<evidence type="ECO:0000256" key="3">
    <source>
        <dbReference type="ARBA" id="ARBA00022679"/>
    </source>
</evidence>
<evidence type="ECO:0000256" key="4">
    <source>
        <dbReference type="ARBA" id="ARBA00022691"/>
    </source>
</evidence>
<dbReference type="InterPro" id="IPR006638">
    <property type="entry name" value="Elp3/MiaA/NifB-like_rSAM"/>
</dbReference>
<dbReference type="PROSITE" id="PS51332">
    <property type="entry name" value="B12_BINDING"/>
    <property type="match status" value="1"/>
</dbReference>
<dbReference type="InterPro" id="IPR058240">
    <property type="entry name" value="rSAM_sf"/>
</dbReference>
<dbReference type="SFLD" id="SFLDG01123">
    <property type="entry name" value="methyltransferase_(Class_B)"/>
    <property type="match status" value="1"/>
</dbReference>
<evidence type="ECO:0000256" key="7">
    <source>
        <dbReference type="ARBA" id="ARBA00023014"/>
    </source>
</evidence>
<accession>A0ABS5KB71</accession>
<dbReference type="SFLD" id="SFLDS00029">
    <property type="entry name" value="Radical_SAM"/>
    <property type="match status" value="1"/>
</dbReference>
<dbReference type="SUPFAM" id="SSF102114">
    <property type="entry name" value="Radical SAM enzymes"/>
    <property type="match status" value="1"/>
</dbReference>
<proteinExistence type="predicted"/>
<keyword evidence="11" id="KW-1185">Reference proteome</keyword>
<dbReference type="EMBL" id="JAGUCN010000013">
    <property type="protein sequence ID" value="MBS2212194.1"/>
    <property type="molecule type" value="Genomic_DNA"/>
</dbReference>
<dbReference type="InterPro" id="IPR051198">
    <property type="entry name" value="BchE-like"/>
</dbReference>
<keyword evidence="7" id="KW-0411">Iron-sulfur</keyword>
<evidence type="ECO:0000313" key="10">
    <source>
        <dbReference type="EMBL" id="MBS2212194.1"/>
    </source>
</evidence>
<keyword evidence="3" id="KW-0808">Transferase</keyword>
<dbReference type="PANTHER" id="PTHR43409:SF7">
    <property type="entry name" value="BLL1977 PROTEIN"/>
    <property type="match status" value="1"/>
</dbReference>
<dbReference type="CDD" id="cd02068">
    <property type="entry name" value="radical_SAM_B12_BD"/>
    <property type="match status" value="1"/>
</dbReference>
<keyword evidence="4" id="KW-0949">S-adenosyl-L-methionine</keyword>
<dbReference type="Pfam" id="PF02310">
    <property type="entry name" value="B12-binding"/>
    <property type="match status" value="1"/>
</dbReference>
<evidence type="ECO:0000259" key="9">
    <source>
        <dbReference type="PROSITE" id="PS51918"/>
    </source>
</evidence>
<evidence type="ECO:0000256" key="1">
    <source>
        <dbReference type="ARBA" id="ARBA00001966"/>
    </source>
</evidence>
<keyword evidence="6" id="KW-0408">Iron</keyword>
<sequence length="450" mass="50937">MTILLISPTVDAQKRTNKGLMIPQLALYILEGLTPARFTVKVIEEEAETVDLDQNCDLVAISCMTANAPRAYQLCQAFKARGKTVILGGVHPTLLPDEALQHADVVVIGEAEGVWETLLTDFENKALKPTYHNPAPNLEKYVRKDFRKITQKRLFNIIPIMTTRGCPYNCDFCCVTNLFGSKIRHISVENVVRDIKESKAKVFIFLDDNIIGNPNYAKALFKAIKPLKIKWVGQASISILVGDDELIQLAAESGCQSLFLGIESVSVKQLQSMRKSFKEINDLKRAFKKINKMKILIHASIVFGFDDDTKEIFDETVQFLIDNKVSTVSFNVLTPYPGTRVYEQLKSENRLITTDWKFYDHNTVVFTPKHMTPIELQRGKTKARKQFYSRTSVLKRLLGNWFKPIVYLSMNLGHMKQVKVERQRLANLSTTLLAEPIIAPASVVKEPEAL</sequence>
<dbReference type="InterPro" id="IPR006158">
    <property type="entry name" value="Cobalamin-bd"/>
</dbReference>
<keyword evidence="5" id="KW-0479">Metal-binding</keyword>
<comment type="cofactor">
    <cofactor evidence="1">
        <name>[4Fe-4S] cluster</name>
        <dbReference type="ChEBI" id="CHEBI:49883"/>
    </cofactor>
</comment>
<dbReference type="SMART" id="SM00729">
    <property type="entry name" value="Elp3"/>
    <property type="match status" value="1"/>
</dbReference>
<dbReference type="Gene3D" id="3.80.30.20">
    <property type="entry name" value="tm_1862 like domain"/>
    <property type="match status" value="1"/>
</dbReference>
<evidence type="ECO:0000256" key="5">
    <source>
        <dbReference type="ARBA" id="ARBA00022723"/>
    </source>
</evidence>
<evidence type="ECO:0000256" key="2">
    <source>
        <dbReference type="ARBA" id="ARBA00022603"/>
    </source>
</evidence>
<dbReference type="PANTHER" id="PTHR43409">
    <property type="entry name" value="ANAEROBIC MAGNESIUM-PROTOPORPHYRIN IX MONOMETHYL ESTER CYCLASE-RELATED"/>
    <property type="match status" value="1"/>
</dbReference>
<dbReference type="Proteomes" id="UP000721861">
    <property type="component" value="Unassembled WGS sequence"/>
</dbReference>
<reference evidence="10 11" key="1">
    <citation type="journal article" date="2014" name="Int. J. Syst. Evol. Microbiol.">
        <title>Carboxylicivirga gen. nov. in the family Marinilabiliaceae with two novel species, Carboxylicivirga mesophila sp. nov. and Carboxylicivirga taeanensis sp. nov., and reclassification of Cytophaga fermentans as Saccharicrinis fermentans gen. nov., comb. nov.</title>
        <authorList>
            <person name="Yang S.H."/>
            <person name="Seo H.S."/>
            <person name="Woo J.H."/>
            <person name="Oh H.M."/>
            <person name="Jang H."/>
            <person name="Lee J.H."/>
            <person name="Kim S.J."/>
            <person name="Kwon K.K."/>
        </authorList>
    </citation>
    <scope>NUCLEOTIDE SEQUENCE [LARGE SCALE GENOMIC DNA]</scope>
    <source>
        <strain evidence="10 11">JCM 18290</strain>
    </source>
</reference>
<dbReference type="SFLD" id="SFLDG01082">
    <property type="entry name" value="B12-binding_domain_containing"/>
    <property type="match status" value="1"/>
</dbReference>
<dbReference type="InterPro" id="IPR034466">
    <property type="entry name" value="Methyltransferase_Class_B"/>
</dbReference>
<keyword evidence="2" id="KW-0489">Methyltransferase</keyword>
<gene>
    <name evidence="10" type="ORF">KEM09_12320</name>
</gene>
<feature type="domain" description="Radical SAM core" evidence="9">
    <location>
        <begin position="150"/>
        <end position="375"/>
    </location>
</feature>
<name>A0ABS5KB71_9BACT</name>
<dbReference type="Pfam" id="PF04055">
    <property type="entry name" value="Radical_SAM"/>
    <property type="match status" value="1"/>
</dbReference>
<evidence type="ECO:0000256" key="6">
    <source>
        <dbReference type="ARBA" id="ARBA00023004"/>
    </source>
</evidence>
<dbReference type="InterPro" id="IPR007197">
    <property type="entry name" value="rSAM"/>
</dbReference>
<dbReference type="InterPro" id="IPR023404">
    <property type="entry name" value="rSAM_horseshoe"/>
</dbReference>
<dbReference type="Gene3D" id="3.40.50.280">
    <property type="entry name" value="Cobalamin-binding domain"/>
    <property type="match status" value="1"/>
</dbReference>
<dbReference type="RefSeq" id="WP_212228698.1">
    <property type="nucleotide sequence ID" value="NZ_JAGUCN010000013.1"/>
</dbReference>
<comment type="caution">
    <text evidence="10">The sequence shown here is derived from an EMBL/GenBank/DDBJ whole genome shotgun (WGS) entry which is preliminary data.</text>
</comment>
<protein>
    <submittedName>
        <fullName evidence="10">B12-binding domain-containing radical SAM protein</fullName>
    </submittedName>
</protein>
<evidence type="ECO:0000313" key="11">
    <source>
        <dbReference type="Proteomes" id="UP000721861"/>
    </source>
</evidence>